<protein>
    <submittedName>
        <fullName evidence="3">Uncharacterized protein</fullName>
    </submittedName>
</protein>
<accession>A0A4C1XYW6</accession>
<keyword evidence="2" id="KW-0732">Signal</keyword>
<evidence type="ECO:0000313" key="4">
    <source>
        <dbReference type="Proteomes" id="UP000299102"/>
    </source>
</evidence>
<evidence type="ECO:0000313" key="3">
    <source>
        <dbReference type="EMBL" id="GBP67467.1"/>
    </source>
</evidence>
<feature type="signal peptide" evidence="2">
    <location>
        <begin position="1"/>
        <end position="22"/>
    </location>
</feature>
<name>A0A4C1XYW6_EUMVA</name>
<sequence length="148" mass="16663">MHAHVRPAFALLLAVAVARAAGQQGVRLGYEREIASGPHDRLPQLNEYVLDDEYRAGAAAAAALRNKGRLVTRPRPDEAIVADNVILESNVVQILKPKRRKEESSPPAQAGAEPTVRRRRGYNLENVWVPARFPYLPYPSYTRFRRRN</sequence>
<dbReference type="EMBL" id="BGZK01000984">
    <property type="protein sequence ID" value="GBP67467.1"/>
    <property type="molecule type" value="Genomic_DNA"/>
</dbReference>
<dbReference type="OrthoDB" id="7405492at2759"/>
<reference evidence="3 4" key="1">
    <citation type="journal article" date="2019" name="Commun. Biol.">
        <title>The bagworm genome reveals a unique fibroin gene that provides high tensile strength.</title>
        <authorList>
            <person name="Kono N."/>
            <person name="Nakamura H."/>
            <person name="Ohtoshi R."/>
            <person name="Tomita M."/>
            <person name="Numata K."/>
            <person name="Arakawa K."/>
        </authorList>
    </citation>
    <scope>NUCLEOTIDE SEQUENCE [LARGE SCALE GENOMIC DNA]</scope>
</reference>
<evidence type="ECO:0000256" key="1">
    <source>
        <dbReference type="SAM" id="MobiDB-lite"/>
    </source>
</evidence>
<evidence type="ECO:0000256" key="2">
    <source>
        <dbReference type="SAM" id="SignalP"/>
    </source>
</evidence>
<organism evidence="3 4">
    <name type="scientific">Eumeta variegata</name>
    <name type="common">Bagworm moth</name>
    <name type="synonym">Eumeta japonica</name>
    <dbReference type="NCBI Taxonomy" id="151549"/>
    <lineage>
        <taxon>Eukaryota</taxon>
        <taxon>Metazoa</taxon>
        <taxon>Ecdysozoa</taxon>
        <taxon>Arthropoda</taxon>
        <taxon>Hexapoda</taxon>
        <taxon>Insecta</taxon>
        <taxon>Pterygota</taxon>
        <taxon>Neoptera</taxon>
        <taxon>Endopterygota</taxon>
        <taxon>Lepidoptera</taxon>
        <taxon>Glossata</taxon>
        <taxon>Ditrysia</taxon>
        <taxon>Tineoidea</taxon>
        <taxon>Psychidae</taxon>
        <taxon>Oiketicinae</taxon>
        <taxon>Eumeta</taxon>
    </lineage>
</organism>
<comment type="caution">
    <text evidence="3">The sequence shown here is derived from an EMBL/GenBank/DDBJ whole genome shotgun (WGS) entry which is preliminary data.</text>
</comment>
<keyword evidence="4" id="KW-1185">Reference proteome</keyword>
<proteinExistence type="predicted"/>
<dbReference type="AlphaFoldDB" id="A0A4C1XYW6"/>
<gene>
    <name evidence="3" type="ORF">EVAR_49361_1</name>
</gene>
<feature type="chain" id="PRO_5020023931" evidence="2">
    <location>
        <begin position="23"/>
        <end position="148"/>
    </location>
</feature>
<dbReference type="Proteomes" id="UP000299102">
    <property type="component" value="Unassembled WGS sequence"/>
</dbReference>
<feature type="region of interest" description="Disordered" evidence="1">
    <location>
        <begin position="97"/>
        <end position="116"/>
    </location>
</feature>